<gene>
    <name evidence="2" type="ORF">Pla8534_14260</name>
</gene>
<dbReference type="Proteomes" id="UP000317648">
    <property type="component" value="Chromosome"/>
</dbReference>
<reference evidence="2 3" key="1">
    <citation type="submission" date="2019-02" db="EMBL/GenBank/DDBJ databases">
        <title>Deep-cultivation of Planctomycetes and their phenomic and genomic characterization uncovers novel biology.</title>
        <authorList>
            <person name="Wiegand S."/>
            <person name="Jogler M."/>
            <person name="Boedeker C."/>
            <person name="Pinto D."/>
            <person name="Vollmers J."/>
            <person name="Rivas-Marin E."/>
            <person name="Kohn T."/>
            <person name="Peeters S.H."/>
            <person name="Heuer A."/>
            <person name="Rast P."/>
            <person name="Oberbeckmann S."/>
            <person name="Bunk B."/>
            <person name="Jeske O."/>
            <person name="Meyerdierks A."/>
            <person name="Storesund J.E."/>
            <person name="Kallscheuer N."/>
            <person name="Luecker S."/>
            <person name="Lage O.M."/>
            <person name="Pohl T."/>
            <person name="Merkel B.J."/>
            <person name="Hornburger P."/>
            <person name="Mueller R.-W."/>
            <person name="Bruemmer F."/>
            <person name="Labrenz M."/>
            <person name="Spormann A.M."/>
            <person name="Op den Camp H."/>
            <person name="Overmann J."/>
            <person name="Amann R."/>
            <person name="Jetten M.S.M."/>
            <person name="Mascher T."/>
            <person name="Medema M.H."/>
            <person name="Devos D.P."/>
            <person name="Kaster A.-K."/>
            <person name="Ovreas L."/>
            <person name="Rohde M."/>
            <person name="Galperin M.Y."/>
            <person name="Jogler C."/>
        </authorList>
    </citation>
    <scope>NUCLEOTIDE SEQUENCE [LARGE SCALE GENOMIC DNA]</scope>
    <source>
        <strain evidence="2 3">Pla85_3_4</strain>
    </source>
</reference>
<accession>A0A518DP90</accession>
<evidence type="ECO:0000313" key="2">
    <source>
        <dbReference type="EMBL" id="QDU93646.1"/>
    </source>
</evidence>
<protein>
    <submittedName>
        <fullName evidence="2">Uncharacterized protein</fullName>
    </submittedName>
</protein>
<dbReference type="KEGG" id="lcre:Pla8534_14260"/>
<organism evidence="2 3">
    <name type="scientific">Lignipirellula cremea</name>
    <dbReference type="NCBI Taxonomy" id="2528010"/>
    <lineage>
        <taxon>Bacteria</taxon>
        <taxon>Pseudomonadati</taxon>
        <taxon>Planctomycetota</taxon>
        <taxon>Planctomycetia</taxon>
        <taxon>Pirellulales</taxon>
        <taxon>Pirellulaceae</taxon>
        <taxon>Lignipirellula</taxon>
    </lineage>
</organism>
<dbReference type="EMBL" id="CP036433">
    <property type="protein sequence ID" value="QDU93646.1"/>
    <property type="molecule type" value="Genomic_DNA"/>
</dbReference>
<name>A0A518DP90_9BACT</name>
<dbReference type="AlphaFoldDB" id="A0A518DP90"/>
<evidence type="ECO:0000313" key="3">
    <source>
        <dbReference type="Proteomes" id="UP000317648"/>
    </source>
</evidence>
<proteinExistence type="predicted"/>
<keyword evidence="3" id="KW-1185">Reference proteome</keyword>
<evidence type="ECO:0000256" key="1">
    <source>
        <dbReference type="SAM" id="MobiDB-lite"/>
    </source>
</evidence>
<sequence length="72" mass="7921">MKASFIDYFRTGVLGACTPGSPRQEIEKLLGAPPFWDLHDVRNAGKITSVFFSTGTTKPEQPKPADPVSRTR</sequence>
<feature type="region of interest" description="Disordered" evidence="1">
    <location>
        <begin position="53"/>
        <end position="72"/>
    </location>
</feature>